<evidence type="ECO:0000313" key="3">
    <source>
        <dbReference type="Proteomes" id="UP001190700"/>
    </source>
</evidence>
<accession>A0AAE0GBV9</accession>
<gene>
    <name evidence="2" type="ORF">CYMTET_16552</name>
</gene>
<dbReference type="AlphaFoldDB" id="A0AAE0GBV9"/>
<comment type="caution">
    <text evidence="2">The sequence shown here is derived from an EMBL/GenBank/DDBJ whole genome shotgun (WGS) entry which is preliminary data.</text>
</comment>
<evidence type="ECO:0000256" key="1">
    <source>
        <dbReference type="SAM" id="MobiDB-lite"/>
    </source>
</evidence>
<keyword evidence="3" id="KW-1185">Reference proteome</keyword>
<protein>
    <submittedName>
        <fullName evidence="2">Uncharacterized protein</fullName>
    </submittedName>
</protein>
<dbReference type="EMBL" id="LGRX02007300">
    <property type="protein sequence ID" value="KAK3275309.1"/>
    <property type="molecule type" value="Genomic_DNA"/>
</dbReference>
<organism evidence="2 3">
    <name type="scientific">Cymbomonas tetramitiformis</name>
    <dbReference type="NCBI Taxonomy" id="36881"/>
    <lineage>
        <taxon>Eukaryota</taxon>
        <taxon>Viridiplantae</taxon>
        <taxon>Chlorophyta</taxon>
        <taxon>Pyramimonadophyceae</taxon>
        <taxon>Pyramimonadales</taxon>
        <taxon>Pyramimonadaceae</taxon>
        <taxon>Cymbomonas</taxon>
    </lineage>
</organism>
<evidence type="ECO:0000313" key="2">
    <source>
        <dbReference type="EMBL" id="KAK3275309.1"/>
    </source>
</evidence>
<feature type="region of interest" description="Disordered" evidence="1">
    <location>
        <begin position="60"/>
        <end position="95"/>
    </location>
</feature>
<feature type="compositionally biased region" description="Basic and acidic residues" evidence="1">
    <location>
        <begin position="66"/>
        <end position="81"/>
    </location>
</feature>
<sequence length="95" mass="10708">MLIRGGRCDRLLALKILQSFSLDLVDDSQSGQKMEMKMKKYMVGLMFKLTTESLRNATARNTASAADKKERAALTHARDMSEVEVSNLAEENERL</sequence>
<reference evidence="2 3" key="1">
    <citation type="journal article" date="2015" name="Genome Biol. Evol.">
        <title>Comparative Genomics of a Bacterivorous Green Alga Reveals Evolutionary Causalities and Consequences of Phago-Mixotrophic Mode of Nutrition.</title>
        <authorList>
            <person name="Burns J.A."/>
            <person name="Paasch A."/>
            <person name="Narechania A."/>
            <person name="Kim E."/>
        </authorList>
    </citation>
    <scope>NUCLEOTIDE SEQUENCE [LARGE SCALE GENOMIC DNA]</scope>
    <source>
        <strain evidence="2 3">PLY_AMNH</strain>
    </source>
</reference>
<dbReference type="Proteomes" id="UP001190700">
    <property type="component" value="Unassembled WGS sequence"/>
</dbReference>
<proteinExistence type="predicted"/>
<name>A0AAE0GBV9_9CHLO</name>